<dbReference type="Proteomes" id="UP000030944">
    <property type="component" value="Chromosome"/>
</dbReference>
<organism evidence="1 3">
    <name type="scientific">Candidatus Nitrosopelagicus brevis</name>
    <dbReference type="NCBI Taxonomy" id="1410606"/>
    <lineage>
        <taxon>Archaea</taxon>
        <taxon>Nitrososphaerota</taxon>
    </lineage>
</organism>
<reference evidence="2 4" key="3">
    <citation type="submission" date="2018-04" db="EMBL/GenBank/DDBJ databases">
        <title>Transcriptomics of ammonia oxidizing archaea.</title>
        <authorList>
            <person name="Carini P."/>
        </authorList>
    </citation>
    <scope>NUCLEOTIDE SEQUENCE [LARGE SCALE GENOMIC DNA]</scope>
    <source>
        <strain evidence="2 4">U25</strain>
    </source>
</reference>
<protein>
    <submittedName>
        <fullName evidence="1">Uncharacterized protein</fullName>
    </submittedName>
</protein>
<dbReference type="RefSeq" id="WP_048104273.1">
    <property type="nucleotide sequence ID" value="NZ_CP007026.1"/>
</dbReference>
<dbReference type="STRING" id="1410606.T478_0019"/>
<name>A0A0A7V0A1_9ARCH</name>
<dbReference type="OrthoDB" id="6907at2157"/>
<sequence>MRKEFVVMRIDAAPDGAPYVLVTLSLAKDMAEGNQPANPSPNVMGFSNMDDMMKNLNKMISGGGMGMMGGAAPGTTSIKLDMHEYKQLNLSVGDKVNLDISKSETLGV</sequence>
<gene>
    <name evidence="2" type="ORF">A7X95_05180</name>
    <name evidence="1" type="ORF">T478_0019</name>
</gene>
<dbReference type="EMBL" id="LXWN01000002">
    <property type="protein sequence ID" value="PTL87299.1"/>
    <property type="molecule type" value="Genomic_DNA"/>
</dbReference>
<dbReference type="GeneID" id="24815922"/>
<accession>A0A0A7V0A1</accession>
<dbReference type="Proteomes" id="UP000241022">
    <property type="component" value="Unassembled WGS sequence"/>
</dbReference>
<dbReference type="HOGENOM" id="CLU_2010163_0_0_2"/>
<keyword evidence="4" id="KW-1185">Reference proteome</keyword>
<dbReference type="KEGG" id="nbv:T478_0019"/>
<reference evidence="1 3" key="1">
    <citation type="journal article" date="2015" name="Proc. Natl. Acad. Sci. U.S.A.">
        <title>Genomic and proteomic characterization of "Candidatus Nitrosopelagicus brevis": An ammonia-oxidizing archaeon from the open ocean.</title>
        <authorList>
            <person name="Santoro A.E."/>
            <person name="Dupont C.L."/>
            <person name="Richter R.A."/>
            <person name="Craig M.T."/>
            <person name="Carini P."/>
            <person name="McIlvin M.R."/>
            <person name="Yang Y."/>
            <person name="Orsi W.D."/>
            <person name="Moran D.M."/>
            <person name="Saito M.A."/>
        </authorList>
    </citation>
    <scope>NUCLEOTIDE SEQUENCE [LARGE SCALE GENOMIC DNA]</scope>
    <source>
        <strain evidence="1">CN25</strain>
        <strain evidence="3">V2</strain>
    </source>
</reference>
<evidence type="ECO:0000313" key="2">
    <source>
        <dbReference type="EMBL" id="PTL87299.1"/>
    </source>
</evidence>
<evidence type="ECO:0000313" key="1">
    <source>
        <dbReference type="EMBL" id="AJA92308.1"/>
    </source>
</evidence>
<proteinExistence type="predicted"/>
<dbReference type="AlphaFoldDB" id="A0A0A7V0A1"/>
<evidence type="ECO:0000313" key="4">
    <source>
        <dbReference type="Proteomes" id="UP000241022"/>
    </source>
</evidence>
<dbReference type="EMBL" id="CP007026">
    <property type="protein sequence ID" value="AJA92308.1"/>
    <property type="molecule type" value="Genomic_DNA"/>
</dbReference>
<reference evidence="2" key="2">
    <citation type="submission" date="2016-05" db="EMBL/GenBank/DDBJ databases">
        <authorList>
            <person name="Lavstsen T."/>
            <person name="Jespersen J.S."/>
        </authorList>
    </citation>
    <scope>NUCLEOTIDE SEQUENCE [LARGE SCALE GENOMIC DNA]</scope>
    <source>
        <strain evidence="2">U25</strain>
    </source>
</reference>
<evidence type="ECO:0000313" key="3">
    <source>
        <dbReference type="Proteomes" id="UP000030944"/>
    </source>
</evidence>